<protein>
    <submittedName>
        <fullName evidence="1">Uncharacterized protein</fullName>
    </submittedName>
</protein>
<dbReference type="EMBL" id="CM055097">
    <property type="protein sequence ID" value="KAJ7552670.1"/>
    <property type="molecule type" value="Genomic_DNA"/>
</dbReference>
<evidence type="ECO:0000313" key="2">
    <source>
        <dbReference type="Proteomes" id="UP001162992"/>
    </source>
</evidence>
<sequence length="187" mass="20673">MDTSSQQQQQLEFYGCVGRLCPPPHHNTTTTAAAVPVHLLPCCIAHNGDAPVSDFFKPKPTDLNADGLEVKEAAFRGRKLLGCTLHIPPEYCGFVLEKDPNNVNSVVSHRGGSNGDEDIDLWRTRALFHDITYWNHDITPSSADPLRRCHEWLNLSSSIHKSVSADEVLAFLQDNPNISSGNFLQAK</sequence>
<gene>
    <name evidence="1" type="ORF">O6H91_06G063800</name>
</gene>
<dbReference type="Proteomes" id="UP001162992">
    <property type="component" value="Chromosome 6"/>
</dbReference>
<proteinExistence type="predicted"/>
<name>A0ACC2DER5_DIPCM</name>
<keyword evidence="2" id="KW-1185">Reference proteome</keyword>
<reference evidence="2" key="1">
    <citation type="journal article" date="2024" name="Proc. Natl. Acad. Sci. U.S.A.">
        <title>Extraordinary preservation of gene collinearity over three hundred million years revealed in homosporous lycophytes.</title>
        <authorList>
            <person name="Li C."/>
            <person name="Wickell D."/>
            <person name="Kuo L.Y."/>
            <person name="Chen X."/>
            <person name="Nie B."/>
            <person name="Liao X."/>
            <person name="Peng D."/>
            <person name="Ji J."/>
            <person name="Jenkins J."/>
            <person name="Williams M."/>
            <person name="Shu S."/>
            <person name="Plott C."/>
            <person name="Barry K."/>
            <person name="Rajasekar S."/>
            <person name="Grimwood J."/>
            <person name="Han X."/>
            <person name="Sun S."/>
            <person name="Hou Z."/>
            <person name="He W."/>
            <person name="Dai G."/>
            <person name="Sun C."/>
            <person name="Schmutz J."/>
            <person name="Leebens-Mack J.H."/>
            <person name="Li F.W."/>
            <person name="Wang L."/>
        </authorList>
    </citation>
    <scope>NUCLEOTIDE SEQUENCE [LARGE SCALE GENOMIC DNA]</scope>
    <source>
        <strain evidence="2">cv. PW_Plant_1</strain>
    </source>
</reference>
<organism evidence="1 2">
    <name type="scientific">Diphasiastrum complanatum</name>
    <name type="common">Issler's clubmoss</name>
    <name type="synonym">Lycopodium complanatum</name>
    <dbReference type="NCBI Taxonomy" id="34168"/>
    <lineage>
        <taxon>Eukaryota</taxon>
        <taxon>Viridiplantae</taxon>
        <taxon>Streptophyta</taxon>
        <taxon>Embryophyta</taxon>
        <taxon>Tracheophyta</taxon>
        <taxon>Lycopodiopsida</taxon>
        <taxon>Lycopodiales</taxon>
        <taxon>Lycopodiaceae</taxon>
        <taxon>Lycopodioideae</taxon>
        <taxon>Diphasiastrum</taxon>
    </lineage>
</organism>
<comment type="caution">
    <text evidence="1">The sequence shown here is derived from an EMBL/GenBank/DDBJ whole genome shotgun (WGS) entry which is preliminary data.</text>
</comment>
<evidence type="ECO:0000313" key="1">
    <source>
        <dbReference type="EMBL" id="KAJ7552670.1"/>
    </source>
</evidence>
<accession>A0ACC2DER5</accession>